<dbReference type="InterPro" id="IPR036034">
    <property type="entry name" value="PDZ_sf"/>
</dbReference>
<dbReference type="Gene3D" id="2.40.10.120">
    <property type="match status" value="1"/>
</dbReference>
<dbReference type="SUPFAM" id="SSF50494">
    <property type="entry name" value="Trypsin-like serine proteases"/>
    <property type="match status" value="1"/>
</dbReference>
<evidence type="ECO:0000256" key="2">
    <source>
        <dbReference type="ARBA" id="ARBA00022729"/>
    </source>
</evidence>
<dbReference type="EMBL" id="CP072842">
    <property type="protein sequence ID" value="QTV04540.1"/>
    <property type="molecule type" value="Genomic_DNA"/>
</dbReference>
<dbReference type="InterPro" id="IPR001478">
    <property type="entry name" value="PDZ"/>
</dbReference>
<dbReference type="PROSITE" id="PS50106">
    <property type="entry name" value="PDZ"/>
    <property type="match status" value="1"/>
</dbReference>
<proteinExistence type="predicted"/>
<dbReference type="PRINTS" id="PR00834">
    <property type="entry name" value="PROTEASES2C"/>
</dbReference>
<evidence type="ECO:0000256" key="5">
    <source>
        <dbReference type="ARBA" id="ARBA00022825"/>
    </source>
</evidence>
<keyword evidence="5" id="KW-0720">Serine protease</keyword>
<dbReference type="Proteomes" id="UP000672011">
    <property type="component" value="Chromosome"/>
</dbReference>
<evidence type="ECO:0000256" key="4">
    <source>
        <dbReference type="ARBA" id="ARBA00022801"/>
    </source>
</evidence>
<dbReference type="SUPFAM" id="SSF50156">
    <property type="entry name" value="PDZ domain-like"/>
    <property type="match status" value="2"/>
</dbReference>
<dbReference type="InterPro" id="IPR011782">
    <property type="entry name" value="Pept_S1C_Do"/>
</dbReference>
<dbReference type="PANTHER" id="PTHR43343:SF3">
    <property type="entry name" value="PROTEASE DO-LIKE 8, CHLOROPLASTIC"/>
    <property type="match status" value="1"/>
</dbReference>
<feature type="domain" description="PDZ" evidence="7">
    <location>
        <begin position="301"/>
        <end position="384"/>
    </location>
</feature>
<evidence type="ECO:0000256" key="6">
    <source>
        <dbReference type="SAM" id="Phobius"/>
    </source>
</evidence>
<evidence type="ECO:0000259" key="7">
    <source>
        <dbReference type="PROSITE" id="PS50106"/>
    </source>
</evidence>
<sequence length="501" mass="54323">MKKYTNYMLVGLMSSMTTLGGFYLLQDKIENPLVTNSNLQNGDFEFVDYKGNYNYNAPSFVDAANKTVNTVVAINNYQPQSQRQQRGMDPFDFFFGFPEQRQQGRSQADENQPAGSGSGVIISADGYIVTNNHVIKGANKIEVKLNNQKTYTADLIGSDPSTDIALLKIEDKGLPFIKFVDSDVINVGDWVLAVGNPFGLNSTVTAGIISAKGRSINLLRQNSDSPIESFIQTDAAINPGNSGGALVNANGDLIGINTAISSPTGSYAGYGFAVPANLVKKVVEDIKKYGLVQRGYLGIQGFDLSDDQAVKAYNAQEKKNIKTGKGVMVTNVTNNGSAIDAGIKNGDIITQIDGKNINSFSNLSFQIGSKRPGDKVTVTVLRDGKEREFTLTLKDAKGNASTRSKADLTPAEVLGATFEPLTERQKDNFGINYGVMVKDIEPNGKLAGAGVQKEFIILSVNDKEVSSQQDIEKILKNHKGRVSIKFADFYGRIYTKGFQMD</sequence>
<keyword evidence="3" id="KW-0677">Repeat</keyword>
<organism evidence="8 9">
    <name type="scientific">Faecalibacter bovis</name>
    <dbReference type="NCBI Taxonomy" id="2898187"/>
    <lineage>
        <taxon>Bacteria</taxon>
        <taxon>Pseudomonadati</taxon>
        <taxon>Bacteroidota</taxon>
        <taxon>Flavobacteriia</taxon>
        <taxon>Flavobacteriales</taxon>
        <taxon>Weeksellaceae</taxon>
        <taxon>Faecalibacter</taxon>
    </lineage>
</organism>
<keyword evidence="6" id="KW-0472">Membrane</keyword>
<dbReference type="Pfam" id="PF13365">
    <property type="entry name" value="Trypsin_2"/>
    <property type="match status" value="1"/>
</dbReference>
<keyword evidence="2" id="KW-0732">Signal</keyword>
<evidence type="ECO:0000313" key="8">
    <source>
        <dbReference type="EMBL" id="QTV04540.1"/>
    </source>
</evidence>
<dbReference type="InterPro" id="IPR009003">
    <property type="entry name" value="Peptidase_S1_PA"/>
</dbReference>
<keyword evidence="6" id="KW-0812">Transmembrane</keyword>
<dbReference type="InterPro" id="IPR051201">
    <property type="entry name" value="Chloro_Bact_Ser_Proteases"/>
</dbReference>
<protein>
    <submittedName>
        <fullName evidence="8">Do family serine endopeptidase</fullName>
    </submittedName>
</protein>
<dbReference type="Pfam" id="PF13180">
    <property type="entry name" value="PDZ_2"/>
    <property type="match status" value="1"/>
</dbReference>
<reference evidence="8 9" key="1">
    <citation type="journal article" date="2021" name="Int. J. Syst. Evol. Microbiol.">
        <title>Faecalibacter bovis sp. nov., isolated from cow faeces.</title>
        <authorList>
            <person name="Li F."/>
            <person name="Zhao W."/>
            <person name="Hong Q."/>
            <person name="Shao Q."/>
            <person name="Song J."/>
            <person name="Yang S."/>
        </authorList>
    </citation>
    <scope>NUCLEOTIDE SEQUENCE [LARGE SCALE GENOMIC DNA]</scope>
    <source>
        <strain evidence="8 9">ZY171143</strain>
    </source>
</reference>
<name>A0ABX7X9I3_9FLAO</name>
<reference evidence="9" key="2">
    <citation type="submission" date="2021-04" db="EMBL/GenBank/DDBJ databases">
        <title>Taxonomy of Flavobacteriaceae bacterium ZY171143.</title>
        <authorList>
            <person name="Li F."/>
        </authorList>
    </citation>
    <scope>NUCLEOTIDE SEQUENCE [LARGE SCALE GENOMIC DNA]</scope>
    <source>
        <strain evidence="9">ZY171143</strain>
    </source>
</reference>
<evidence type="ECO:0000256" key="1">
    <source>
        <dbReference type="ARBA" id="ARBA00022670"/>
    </source>
</evidence>
<keyword evidence="1" id="KW-0645">Protease</keyword>
<keyword evidence="6" id="KW-1133">Transmembrane helix</keyword>
<dbReference type="Gene3D" id="2.30.42.10">
    <property type="match status" value="2"/>
</dbReference>
<dbReference type="SMART" id="SM00228">
    <property type="entry name" value="PDZ"/>
    <property type="match status" value="2"/>
</dbReference>
<accession>A0ABX7X9I3</accession>
<keyword evidence="4" id="KW-0378">Hydrolase</keyword>
<evidence type="ECO:0000313" key="9">
    <source>
        <dbReference type="Proteomes" id="UP000672011"/>
    </source>
</evidence>
<dbReference type="NCBIfam" id="TIGR02037">
    <property type="entry name" value="degP_htrA_DO"/>
    <property type="match status" value="1"/>
</dbReference>
<gene>
    <name evidence="8" type="ORF">J9309_06855</name>
</gene>
<dbReference type="RefSeq" id="WP_230475163.1">
    <property type="nucleotide sequence ID" value="NZ_CP072842.1"/>
</dbReference>
<feature type="transmembrane region" description="Helical" evidence="6">
    <location>
        <begin position="7"/>
        <end position="25"/>
    </location>
</feature>
<dbReference type="PANTHER" id="PTHR43343">
    <property type="entry name" value="PEPTIDASE S12"/>
    <property type="match status" value="1"/>
</dbReference>
<dbReference type="InterPro" id="IPR001940">
    <property type="entry name" value="Peptidase_S1C"/>
</dbReference>
<evidence type="ECO:0000256" key="3">
    <source>
        <dbReference type="ARBA" id="ARBA00022737"/>
    </source>
</evidence>
<keyword evidence="9" id="KW-1185">Reference proteome</keyword>